<keyword evidence="5" id="KW-0371">Homeobox</keyword>
<evidence type="ECO:0000256" key="2">
    <source>
        <dbReference type="ARBA" id="ARBA00022473"/>
    </source>
</evidence>
<comment type="subcellular location">
    <subcellularLocation>
        <location evidence="1 5">Nucleus</location>
    </subcellularLocation>
</comment>
<reference evidence="7" key="2">
    <citation type="submission" date="2025-09" db="UniProtKB">
        <authorList>
            <consortium name="Ensembl"/>
        </authorList>
    </citation>
    <scope>IDENTIFICATION</scope>
</reference>
<dbReference type="GO" id="GO:0005634">
    <property type="term" value="C:nucleus"/>
    <property type="evidence" value="ECO:0007669"/>
    <property type="project" value="UniProtKB-SubCell"/>
</dbReference>
<keyword evidence="4" id="KW-0804">Transcription</keyword>
<dbReference type="GO" id="GO:0000978">
    <property type="term" value="F:RNA polymerase II cis-regulatory region sequence-specific DNA binding"/>
    <property type="evidence" value="ECO:0007669"/>
    <property type="project" value="TreeGrafter"/>
</dbReference>
<evidence type="ECO:0000256" key="3">
    <source>
        <dbReference type="ARBA" id="ARBA00023015"/>
    </source>
</evidence>
<evidence type="ECO:0000313" key="7">
    <source>
        <dbReference type="Ensembl" id="ENSPMAP00000011238.1"/>
    </source>
</evidence>
<dbReference type="PANTHER" id="PTHR45946:SF3">
    <property type="entry name" value="HOMEOBOX PROTEIN HOX-A1"/>
    <property type="match status" value="1"/>
</dbReference>
<dbReference type="GO" id="GO:0000981">
    <property type="term" value="F:DNA-binding transcription factor activity, RNA polymerase II-specific"/>
    <property type="evidence" value="ECO:0007669"/>
    <property type="project" value="TreeGrafter"/>
</dbReference>
<dbReference type="PANTHER" id="PTHR45946">
    <property type="entry name" value="HOMEOBOX PROTEIN ROUGH-RELATED"/>
    <property type="match status" value="1"/>
</dbReference>
<keyword evidence="2" id="KW-0217">Developmental protein</keyword>
<sequence length="27" mass="3171">HFSKYLTRARRVEIAAALQLNETQIKI</sequence>
<dbReference type="HOGENOM" id="CLU_220872_1_0_1"/>
<dbReference type="SUPFAM" id="SSF46689">
    <property type="entry name" value="Homeodomain-like"/>
    <property type="match status" value="1"/>
</dbReference>
<dbReference type="InterPro" id="IPR046327">
    <property type="entry name" value="HXA1/B1/D1"/>
</dbReference>
<dbReference type="Pfam" id="PF00046">
    <property type="entry name" value="Homeodomain"/>
    <property type="match status" value="1"/>
</dbReference>
<organism evidence="7">
    <name type="scientific">Petromyzon marinus</name>
    <name type="common">Sea lamprey</name>
    <dbReference type="NCBI Taxonomy" id="7757"/>
    <lineage>
        <taxon>Eukaryota</taxon>
        <taxon>Metazoa</taxon>
        <taxon>Chordata</taxon>
        <taxon>Craniata</taxon>
        <taxon>Vertebrata</taxon>
        <taxon>Cyclostomata</taxon>
        <taxon>Hyperoartia</taxon>
        <taxon>Petromyzontiformes</taxon>
        <taxon>Petromyzontidae</taxon>
        <taxon>Petromyzon</taxon>
    </lineage>
</organism>
<dbReference type="Ensembl" id="ENSPMAT00000011284.1">
    <property type="protein sequence ID" value="ENSPMAP00000011238.1"/>
    <property type="gene ID" value="ENSPMAG00000010256.1"/>
</dbReference>
<keyword evidence="5" id="KW-0539">Nucleus</keyword>
<dbReference type="AlphaFoldDB" id="S4S196"/>
<dbReference type="Gene3D" id="1.10.10.60">
    <property type="entry name" value="Homeodomain-like"/>
    <property type="match status" value="1"/>
</dbReference>
<keyword evidence="3" id="KW-0805">Transcription regulation</keyword>
<accession>S4S196</accession>
<dbReference type="InterPro" id="IPR001356">
    <property type="entry name" value="HD"/>
</dbReference>
<name>S4S196_PETMA</name>
<proteinExistence type="predicted"/>
<protein>
    <recommendedName>
        <fullName evidence="6">Homeobox domain-containing protein</fullName>
    </recommendedName>
</protein>
<reference evidence="7" key="1">
    <citation type="submission" date="2025-08" db="UniProtKB">
        <authorList>
            <consortium name="Ensembl"/>
        </authorList>
    </citation>
    <scope>IDENTIFICATION</scope>
</reference>
<keyword evidence="5" id="KW-0238">DNA-binding</keyword>
<evidence type="ECO:0000256" key="4">
    <source>
        <dbReference type="ARBA" id="ARBA00023163"/>
    </source>
</evidence>
<dbReference type="STRING" id="7757.ENSPMAP00000011238"/>
<evidence type="ECO:0000256" key="5">
    <source>
        <dbReference type="RuleBase" id="RU000682"/>
    </source>
</evidence>
<dbReference type="InterPro" id="IPR009057">
    <property type="entry name" value="Homeodomain-like_sf"/>
</dbReference>
<evidence type="ECO:0000256" key="1">
    <source>
        <dbReference type="ARBA" id="ARBA00004123"/>
    </source>
</evidence>
<evidence type="ECO:0000259" key="6">
    <source>
        <dbReference type="Pfam" id="PF00046"/>
    </source>
</evidence>
<feature type="domain" description="Homeobox" evidence="6">
    <location>
        <begin position="3"/>
        <end position="27"/>
    </location>
</feature>